<dbReference type="InterPro" id="IPR036909">
    <property type="entry name" value="Cyt_c-like_dom_sf"/>
</dbReference>
<protein>
    <submittedName>
        <fullName evidence="12">Cytochrome c</fullName>
    </submittedName>
</protein>
<keyword evidence="4 9" id="KW-0479">Metal-binding</keyword>
<keyword evidence="5" id="KW-0732">Signal</keyword>
<dbReference type="InterPro" id="IPR051459">
    <property type="entry name" value="Cytochrome_c-type_DH"/>
</dbReference>
<keyword evidence="10" id="KW-0812">Transmembrane</keyword>
<dbReference type="EMBL" id="CP093379">
    <property type="protein sequence ID" value="UNM95441.1"/>
    <property type="molecule type" value="Genomic_DNA"/>
</dbReference>
<evidence type="ECO:0000256" key="6">
    <source>
        <dbReference type="ARBA" id="ARBA00022737"/>
    </source>
</evidence>
<keyword evidence="7 9" id="KW-0408">Iron</keyword>
<dbReference type="SUPFAM" id="SSF46626">
    <property type="entry name" value="Cytochrome c"/>
    <property type="match status" value="3"/>
</dbReference>
<evidence type="ECO:0000313" key="12">
    <source>
        <dbReference type="EMBL" id="UNM95441.1"/>
    </source>
</evidence>
<evidence type="ECO:0000256" key="1">
    <source>
        <dbReference type="ARBA" id="ARBA00004236"/>
    </source>
</evidence>
<feature type="domain" description="Cytochrome c" evidence="11">
    <location>
        <begin position="192"/>
        <end position="307"/>
    </location>
</feature>
<dbReference type="Pfam" id="PF00034">
    <property type="entry name" value="Cytochrom_C"/>
    <property type="match status" value="1"/>
</dbReference>
<feature type="domain" description="Cytochrome c" evidence="11">
    <location>
        <begin position="45"/>
        <end position="148"/>
    </location>
</feature>
<keyword evidence="2" id="KW-1003">Cell membrane</keyword>
<feature type="domain" description="Cytochrome c" evidence="11">
    <location>
        <begin position="330"/>
        <end position="421"/>
    </location>
</feature>
<sequence>MKISSIITRSLLIILGLGVILIIFLNIYKGPTSQLQLTDQSPSKALIDQGAYLAQIGDCTSCHTSDTKQPFAGGVPFEMPIGTVYSPNITPDKTHGIGNYSLEEFDNAIRYGIRKDGKSLYPAMPFPDYAVISEADIKALYAYFMNSVQPSATPRVKAEITWPLSMRWPLTAWRLMFSPTPKEFDTSRYPTSQIARGAYLVQGLGHCGSCHTPRSLTLNEKGYNESDPAFLSGSNVAIDGWVPINLRGDHITGLGDISADELAILLWSGRSERHAVFGGMREVVDNSLQFATKDDIISIAKYLKTLSPVNSLNPPFVYDETTHLALSSGNDSMRGASIYLDACAACHRTTGLGYSEVFPALAGNPSVQADKIDSLVKIIAEGSTLHGTEHALTTFVMPNELNDRLNDTDIADVLTFIRTSWGNQGKAVSLKDVQTILKH</sequence>
<keyword evidence="10" id="KW-1133">Transmembrane helix</keyword>
<proteinExistence type="predicted"/>
<evidence type="ECO:0000256" key="9">
    <source>
        <dbReference type="PROSITE-ProRule" id="PRU00433"/>
    </source>
</evidence>
<feature type="transmembrane region" description="Helical" evidence="10">
    <location>
        <begin position="7"/>
        <end position="28"/>
    </location>
</feature>
<evidence type="ECO:0000256" key="7">
    <source>
        <dbReference type="ARBA" id="ARBA00023004"/>
    </source>
</evidence>
<reference evidence="12 13" key="1">
    <citation type="submission" date="2022-03" db="EMBL/GenBank/DDBJ databases">
        <title>Ignatzschineria rhizosphaerae HR5S32.</title>
        <authorList>
            <person name="Sun J.Q."/>
            <person name="Feng J.Y."/>
        </authorList>
    </citation>
    <scope>NUCLEOTIDE SEQUENCE [LARGE SCALE GENOMIC DNA]</scope>
    <source>
        <strain evidence="12 13">HR5S32</strain>
    </source>
</reference>
<dbReference type="InterPro" id="IPR014353">
    <property type="entry name" value="Membr-bd_ADH_cyt_c"/>
</dbReference>
<keyword evidence="8 10" id="KW-0472">Membrane</keyword>
<comment type="subcellular location">
    <subcellularLocation>
        <location evidence="1">Cell membrane</location>
    </subcellularLocation>
</comment>
<evidence type="ECO:0000256" key="2">
    <source>
        <dbReference type="ARBA" id="ARBA00022475"/>
    </source>
</evidence>
<evidence type="ECO:0000256" key="10">
    <source>
        <dbReference type="SAM" id="Phobius"/>
    </source>
</evidence>
<evidence type="ECO:0000256" key="8">
    <source>
        <dbReference type="ARBA" id="ARBA00023136"/>
    </source>
</evidence>
<name>A0ABY3WXV6_9GAMM</name>
<evidence type="ECO:0000259" key="11">
    <source>
        <dbReference type="PROSITE" id="PS51007"/>
    </source>
</evidence>
<dbReference type="Gene3D" id="1.10.760.10">
    <property type="entry name" value="Cytochrome c-like domain"/>
    <property type="match status" value="2"/>
</dbReference>
<dbReference type="PANTHER" id="PTHR35008">
    <property type="entry name" value="BLL4482 PROTEIN-RELATED"/>
    <property type="match status" value="1"/>
</dbReference>
<accession>A0ABY3WXV6</accession>
<dbReference type="InterPro" id="IPR009056">
    <property type="entry name" value="Cyt_c-like_dom"/>
</dbReference>
<dbReference type="PIRSF" id="PIRSF000018">
    <property type="entry name" value="Mb_ADH_cyt_c"/>
    <property type="match status" value="1"/>
</dbReference>
<evidence type="ECO:0000313" key="13">
    <source>
        <dbReference type="Proteomes" id="UP000829542"/>
    </source>
</evidence>
<dbReference type="PROSITE" id="PS51007">
    <property type="entry name" value="CYTC"/>
    <property type="match status" value="3"/>
</dbReference>
<evidence type="ECO:0000256" key="4">
    <source>
        <dbReference type="ARBA" id="ARBA00022723"/>
    </source>
</evidence>
<dbReference type="RefSeq" id="WP_242147692.1">
    <property type="nucleotide sequence ID" value="NZ_CP093379.1"/>
</dbReference>
<organism evidence="12 13">
    <name type="scientific">Ignatzschineria rhizosphaerae</name>
    <dbReference type="NCBI Taxonomy" id="2923279"/>
    <lineage>
        <taxon>Bacteria</taxon>
        <taxon>Pseudomonadati</taxon>
        <taxon>Pseudomonadota</taxon>
        <taxon>Gammaproteobacteria</taxon>
        <taxon>Cardiobacteriales</taxon>
        <taxon>Ignatzschineriaceae</taxon>
        <taxon>Ignatzschineria</taxon>
    </lineage>
</organism>
<keyword evidence="6" id="KW-0677">Repeat</keyword>
<evidence type="ECO:0000256" key="3">
    <source>
        <dbReference type="ARBA" id="ARBA00022617"/>
    </source>
</evidence>
<dbReference type="PANTHER" id="PTHR35008:SF8">
    <property type="entry name" value="ALCOHOL DEHYDROGENASE CYTOCHROME C SUBUNIT"/>
    <property type="match status" value="1"/>
</dbReference>
<dbReference type="Proteomes" id="UP000829542">
    <property type="component" value="Chromosome"/>
</dbReference>
<keyword evidence="13" id="KW-1185">Reference proteome</keyword>
<evidence type="ECO:0000256" key="5">
    <source>
        <dbReference type="ARBA" id="ARBA00022729"/>
    </source>
</evidence>
<keyword evidence="3 9" id="KW-0349">Heme</keyword>
<gene>
    <name evidence="12" type="ORF">MMG00_09410</name>
</gene>